<gene>
    <name evidence="3" type="ORF">V6N11_036177</name>
</gene>
<proteinExistence type="predicted"/>
<reference evidence="3 4" key="1">
    <citation type="journal article" date="2024" name="G3 (Bethesda)">
        <title>Genome assembly of Hibiscus sabdariffa L. provides insights into metabolisms of medicinal natural products.</title>
        <authorList>
            <person name="Kim T."/>
        </authorList>
    </citation>
    <scope>NUCLEOTIDE SEQUENCE [LARGE SCALE GENOMIC DNA]</scope>
    <source>
        <strain evidence="3">TK-2024</strain>
        <tissue evidence="3">Old leaves</tissue>
    </source>
</reference>
<comment type="caution">
    <text evidence="3">The sequence shown here is derived from an EMBL/GenBank/DDBJ whole genome shotgun (WGS) entry which is preliminary data.</text>
</comment>
<evidence type="ECO:0008006" key="5">
    <source>
        <dbReference type="Google" id="ProtNLM"/>
    </source>
</evidence>
<evidence type="ECO:0000313" key="3">
    <source>
        <dbReference type="EMBL" id="KAK9009647.1"/>
    </source>
</evidence>
<accession>A0ABR2R9M8</accession>
<evidence type="ECO:0000256" key="2">
    <source>
        <dbReference type="SAM" id="SignalP"/>
    </source>
</evidence>
<feature type="region of interest" description="Disordered" evidence="1">
    <location>
        <begin position="56"/>
        <end position="90"/>
    </location>
</feature>
<keyword evidence="4" id="KW-1185">Reference proteome</keyword>
<keyword evidence="2" id="KW-0732">Signal</keyword>
<name>A0ABR2R9M8_9ROSI</name>
<feature type="chain" id="PRO_5047364356" description="Transmembrane protein" evidence="2">
    <location>
        <begin position="34"/>
        <end position="90"/>
    </location>
</feature>
<dbReference type="Proteomes" id="UP001396334">
    <property type="component" value="Unassembled WGS sequence"/>
</dbReference>
<evidence type="ECO:0000256" key="1">
    <source>
        <dbReference type="SAM" id="MobiDB-lite"/>
    </source>
</evidence>
<organism evidence="3 4">
    <name type="scientific">Hibiscus sabdariffa</name>
    <name type="common">roselle</name>
    <dbReference type="NCBI Taxonomy" id="183260"/>
    <lineage>
        <taxon>Eukaryota</taxon>
        <taxon>Viridiplantae</taxon>
        <taxon>Streptophyta</taxon>
        <taxon>Embryophyta</taxon>
        <taxon>Tracheophyta</taxon>
        <taxon>Spermatophyta</taxon>
        <taxon>Magnoliopsida</taxon>
        <taxon>eudicotyledons</taxon>
        <taxon>Gunneridae</taxon>
        <taxon>Pentapetalae</taxon>
        <taxon>rosids</taxon>
        <taxon>malvids</taxon>
        <taxon>Malvales</taxon>
        <taxon>Malvaceae</taxon>
        <taxon>Malvoideae</taxon>
        <taxon>Hibiscus</taxon>
    </lineage>
</organism>
<dbReference type="EMBL" id="JBBPBN010000024">
    <property type="protein sequence ID" value="KAK9009647.1"/>
    <property type="molecule type" value="Genomic_DNA"/>
</dbReference>
<sequence length="90" mass="9822">MMRMEHSHRDRVWFSMVFMVALGLAHFSPLVDATSRPRMLSNFIVDLMAPQMDSPSAGILASASTSTLNKPKPIPPLGPSTHTPKPPPSP</sequence>
<evidence type="ECO:0000313" key="4">
    <source>
        <dbReference type="Proteomes" id="UP001396334"/>
    </source>
</evidence>
<protein>
    <recommendedName>
        <fullName evidence="5">Transmembrane protein</fullName>
    </recommendedName>
</protein>
<feature type="compositionally biased region" description="Pro residues" evidence="1">
    <location>
        <begin position="72"/>
        <end position="90"/>
    </location>
</feature>
<feature type="signal peptide" evidence="2">
    <location>
        <begin position="1"/>
        <end position="33"/>
    </location>
</feature>